<evidence type="ECO:0000256" key="1">
    <source>
        <dbReference type="ARBA" id="ARBA00004829"/>
    </source>
</evidence>
<dbReference type="Pfam" id="PF00494">
    <property type="entry name" value="SQS_PSY"/>
    <property type="match status" value="1"/>
</dbReference>
<proteinExistence type="predicted"/>
<dbReference type="SFLD" id="SFLDG01212">
    <property type="entry name" value="Phytoene_synthase_like"/>
    <property type="match status" value="1"/>
</dbReference>
<evidence type="ECO:0000313" key="5">
    <source>
        <dbReference type="EMBL" id="OXM14304.1"/>
    </source>
</evidence>
<gene>
    <name evidence="5" type="ORF">CGZ75_15230</name>
</gene>
<dbReference type="InterPro" id="IPR008949">
    <property type="entry name" value="Isoprenoid_synthase_dom_sf"/>
</dbReference>
<keyword evidence="3" id="KW-0125">Carotenoid biosynthesis</keyword>
<dbReference type="EMBL" id="NMUQ01000002">
    <property type="protein sequence ID" value="OXM14304.1"/>
    <property type="molecule type" value="Genomic_DNA"/>
</dbReference>
<dbReference type="AlphaFoldDB" id="A0A229NX37"/>
<dbReference type="RefSeq" id="WP_089525128.1">
    <property type="nucleotide sequence ID" value="NZ_NMUQ01000002.1"/>
</dbReference>
<dbReference type="InterPro" id="IPR019845">
    <property type="entry name" value="Squalene/phytoene_synthase_CS"/>
</dbReference>
<feature type="compositionally biased region" description="Basic and acidic residues" evidence="4">
    <location>
        <begin position="282"/>
        <end position="306"/>
    </location>
</feature>
<dbReference type="InterPro" id="IPR002060">
    <property type="entry name" value="Squ/phyt_synthse"/>
</dbReference>
<dbReference type="Gene3D" id="1.10.600.10">
    <property type="entry name" value="Farnesyl Diphosphate Synthase"/>
    <property type="match status" value="1"/>
</dbReference>
<dbReference type="GO" id="GO:0051996">
    <property type="term" value="F:squalene synthase [NAD(P)H] activity"/>
    <property type="evidence" value="ECO:0007669"/>
    <property type="project" value="InterPro"/>
</dbReference>
<protein>
    <submittedName>
        <fullName evidence="5">Uncharacterized protein</fullName>
    </submittedName>
</protein>
<feature type="region of interest" description="Disordered" evidence="4">
    <location>
        <begin position="282"/>
        <end position="335"/>
    </location>
</feature>
<comment type="caution">
    <text evidence="5">The sequence shown here is derived from an EMBL/GenBank/DDBJ whole genome shotgun (WGS) entry which is preliminary data.</text>
</comment>
<evidence type="ECO:0000256" key="2">
    <source>
        <dbReference type="ARBA" id="ARBA00022679"/>
    </source>
</evidence>
<reference evidence="5 6" key="1">
    <citation type="submission" date="2017-07" db="EMBL/GenBank/DDBJ databases">
        <title>Paenibacillus herberti R33 genome sequencing and assembly.</title>
        <authorList>
            <person name="Su W."/>
        </authorList>
    </citation>
    <scope>NUCLEOTIDE SEQUENCE [LARGE SCALE GENOMIC DNA]</scope>
    <source>
        <strain evidence="5 6">R33</strain>
    </source>
</reference>
<dbReference type="SUPFAM" id="SSF48576">
    <property type="entry name" value="Terpenoid synthases"/>
    <property type="match status" value="1"/>
</dbReference>
<dbReference type="InterPro" id="IPR044843">
    <property type="entry name" value="Trans_IPPS_bact-type"/>
</dbReference>
<dbReference type="InterPro" id="IPR033904">
    <property type="entry name" value="Trans_IPPS_HH"/>
</dbReference>
<name>A0A229NX37_9BACL</name>
<sequence>MLEARLAAECEAVMKQSSASFYEAFRLLSSPRKEAVFVIYTFCRMIDDSVDEPEIAFYTLEELEERFETLETAEGHFIWPALRWLLASFPLGKEPFRTQMGGQRMDRVRTRYRTMEELEDYCYRVAGSVGEMLLPVLHEQPDVKITEAGTWLGKGMQIVNILRDVGEDQQLGRRYLPLELLERCGYSVEEFRDGRVNEAFRLVAAELSALAREWFKRGLQGLHTYPADSAFSIRLAAAYYAAILDAVHANGCDVFTKRAFVDDEGRKSLLRSVLLEMAAAERAPHGGEKPSIRAEMALHESEKSGGRAEVWPGLRPGHGLSDESRPEEPPQRLAL</sequence>
<dbReference type="GO" id="GO:0016117">
    <property type="term" value="P:carotenoid biosynthetic process"/>
    <property type="evidence" value="ECO:0007669"/>
    <property type="project" value="UniProtKB-KW"/>
</dbReference>
<dbReference type="OrthoDB" id="9787280at2"/>
<comment type="pathway">
    <text evidence="1">Carotenoid biosynthesis.</text>
</comment>
<keyword evidence="6" id="KW-1185">Reference proteome</keyword>
<dbReference type="CDD" id="cd00683">
    <property type="entry name" value="Trans_IPPS_HH"/>
    <property type="match status" value="1"/>
</dbReference>
<dbReference type="PROSITE" id="PS01045">
    <property type="entry name" value="SQUALEN_PHYTOEN_SYN_2"/>
    <property type="match status" value="1"/>
</dbReference>
<dbReference type="GO" id="GO:0004311">
    <property type="term" value="F:geranylgeranyl diphosphate synthase activity"/>
    <property type="evidence" value="ECO:0007669"/>
    <property type="project" value="InterPro"/>
</dbReference>
<dbReference type="SFLD" id="SFLDS00005">
    <property type="entry name" value="Isoprenoid_Synthase_Type_I"/>
    <property type="match status" value="1"/>
</dbReference>
<evidence type="ECO:0000256" key="4">
    <source>
        <dbReference type="SAM" id="MobiDB-lite"/>
    </source>
</evidence>
<dbReference type="SFLD" id="SFLDG01018">
    <property type="entry name" value="Squalene/Phytoene_Synthase_Lik"/>
    <property type="match status" value="1"/>
</dbReference>
<feature type="compositionally biased region" description="Basic and acidic residues" evidence="4">
    <location>
        <begin position="320"/>
        <end position="335"/>
    </location>
</feature>
<dbReference type="PANTHER" id="PTHR31480">
    <property type="entry name" value="BIFUNCTIONAL LYCOPENE CYCLASE/PHYTOENE SYNTHASE"/>
    <property type="match status" value="1"/>
</dbReference>
<organism evidence="5 6">
    <name type="scientific">Paenibacillus herberti</name>
    <dbReference type="NCBI Taxonomy" id="1619309"/>
    <lineage>
        <taxon>Bacteria</taxon>
        <taxon>Bacillati</taxon>
        <taxon>Bacillota</taxon>
        <taxon>Bacilli</taxon>
        <taxon>Bacillales</taxon>
        <taxon>Paenibacillaceae</taxon>
        <taxon>Paenibacillus</taxon>
    </lineage>
</organism>
<accession>A0A229NX37</accession>
<evidence type="ECO:0000256" key="3">
    <source>
        <dbReference type="ARBA" id="ARBA00022746"/>
    </source>
</evidence>
<keyword evidence="2" id="KW-0808">Transferase</keyword>
<dbReference type="Proteomes" id="UP000215145">
    <property type="component" value="Unassembled WGS sequence"/>
</dbReference>
<evidence type="ECO:0000313" key="6">
    <source>
        <dbReference type="Proteomes" id="UP000215145"/>
    </source>
</evidence>